<accession>A0A7W9DBA4</accession>
<dbReference type="SUPFAM" id="SSF55729">
    <property type="entry name" value="Acyl-CoA N-acyltransferases (Nat)"/>
    <property type="match status" value="1"/>
</dbReference>
<dbReference type="SUPFAM" id="SSF55718">
    <property type="entry name" value="SCP-like"/>
    <property type="match status" value="1"/>
</dbReference>
<dbReference type="PANTHER" id="PTHR37817:SF1">
    <property type="entry name" value="N-ACETYLTRANSFERASE EIS"/>
    <property type="match status" value="1"/>
</dbReference>
<dbReference type="InterPro" id="IPR000182">
    <property type="entry name" value="GNAT_dom"/>
</dbReference>
<dbReference type="GO" id="GO:0030649">
    <property type="term" value="P:aminoglycoside antibiotic catabolic process"/>
    <property type="evidence" value="ECO:0007669"/>
    <property type="project" value="TreeGrafter"/>
</dbReference>
<dbReference type="PANTHER" id="PTHR37817">
    <property type="entry name" value="N-ACETYLTRANSFERASE EIS"/>
    <property type="match status" value="1"/>
</dbReference>
<sequence>MTEKTTQDFANNSSQPALREGLRLEKLGMEFQADGQPTEKTVGLIRAMRAGFHEKQPSQEEMRRKAVALSKDSLEFIAVYDDAFHEAEEFSYPGPYPISTFGHYEKSFNVGGESLIPAHLITEVTVAATHRRQGILSAMMRESLETAVAADRPVALLTASESVIYGRFGFGIATRAAKYELSTARGLGFKAPRVGTVSNVDPSKIGDVAAEIFAAYHAATPGSVDRQSSYREYKTGAWSDDITMPNKSLRALIYRGESGAPEGLATYAFNGWGWKPPTVSIRNLVAASDTAERELFRYLTNMDLIEKVVWPKGPVDTALFHALEDSEALGTVSVGHDLWVRVLDVPRTLSSRSWLRDGTFSLSVQDSLDYAAGFYVVSVLDGVATVSLESGDERQADMSLDISALGSLLLGEVSISQLVRAGLVSVAGSVRELDMMWSTLRRPFCSTGF</sequence>
<dbReference type="InterPro" id="IPR041380">
    <property type="entry name" value="Acetyltransf_17"/>
</dbReference>
<keyword evidence="2" id="KW-0808">Transferase</keyword>
<dbReference type="RefSeq" id="WP_183641121.1">
    <property type="nucleotide sequence ID" value="NZ_JACHBL010000001.1"/>
</dbReference>
<dbReference type="AlphaFoldDB" id="A0A7W9DBA4"/>
<dbReference type="PROSITE" id="PS51186">
    <property type="entry name" value="GNAT"/>
    <property type="match status" value="1"/>
</dbReference>
<organism evidence="2 3">
    <name type="scientific">Neomicrococcus lactis</name>
    <dbReference type="NCBI Taxonomy" id="732241"/>
    <lineage>
        <taxon>Bacteria</taxon>
        <taxon>Bacillati</taxon>
        <taxon>Actinomycetota</taxon>
        <taxon>Actinomycetes</taxon>
        <taxon>Micrococcales</taxon>
        <taxon>Micrococcaceae</taxon>
        <taxon>Neomicrococcus</taxon>
    </lineage>
</organism>
<dbReference type="GO" id="GO:0034069">
    <property type="term" value="F:aminoglycoside N-acetyltransferase activity"/>
    <property type="evidence" value="ECO:0007669"/>
    <property type="project" value="TreeGrafter"/>
</dbReference>
<feature type="domain" description="N-acetyltransferase" evidence="1">
    <location>
        <begin position="60"/>
        <end position="192"/>
    </location>
</feature>
<keyword evidence="3" id="KW-1185">Reference proteome</keyword>
<dbReference type="Pfam" id="PF13530">
    <property type="entry name" value="SCP2_2"/>
    <property type="match status" value="1"/>
</dbReference>
<dbReference type="Proteomes" id="UP000523863">
    <property type="component" value="Unassembled WGS sequence"/>
</dbReference>
<evidence type="ECO:0000313" key="2">
    <source>
        <dbReference type="EMBL" id="MBB5597891.1"/>
    </source>
</evidence>
<dbReference type="InterPro" id="IPR016181">
    <property type="entry name" value="Acyl_CoA_acyltransferase"/>
</dbReference>
<dbReference type="EMBL" id="JACHBL010000001">
    <property type="protein sequence ID" value="MBB5597891.1"/>
    <property type="molecule type" value="Genomic_DNA"/>
</dbReference>
<comment type="caution">
    <text evidence="2">The sequence shown here is derived from an EMBL/GenBank/DDBJ whole genome shotgun (WGS) entry which is preliminary data.</text>
</comment>
<dbReference type="Pfam" id="PF13527">
    <property type="entry name" value="Acetyltransf_9"/>
    <property type="match status" value="1"/>
</dbReference>
<dbReference type="InterPro" id="IPR036527">
    <property type="entry name" value="SCP2_sterol-bd_dom_sf"/>
</dbReference>
<evidence type="ECO:0000259" key="1">
    <source>
        <dbReference type="PROSITE" id="PS51186"/>
    </source>
</evidence>
<protein>
    <submittedName>
        <fullName evidence="2">Putative acetyltransferase</fullName>
    </submittedName>
</protein>
<evidence type="ECO:0000313" key="3">
    <source>
        <dbReference type="Proteomes" id="UP000523863"/>
    </source>
</evidence>
<dbReference type="Gene3D" id="3.40.630.30">
    <property type="match status" value="2"/>
</dbReference>
<dbReference type="Gene3D" id="3.30.1050.10">
    <property type="entry name" value="SCP2 sterol-binding domain"/>
    <property type="match status" value="1"/>
</dbReference>
<dbReference type="Pfam" id="PF17668">
    <property type="entry name" value="Acetyltransf_17"/>
    <property type="match status" value="1"/>
</dbReference>
<dbReference type="InterPro" id="IPR051554">
    <property type="entry name" value="Acetyltransferase_Eis"/>
</dbReference>
<gene>
    <name evidence="2" type="ORF">BKA12_000971</name>
</gene>
<proteinExistence type="predicted"/>
<reference evidence="2 3" key="1">
    <citation type="submission" date="2020-08" db="EMBL/GenBank/DDBJ databases">
        <title>Sequencing the genomes of 1000 actinobacteria strains.</title>
        <authorList>
            <person name="Klenk H.-P."/>
        </authorList>
    </citation>
    <scope>NUCLEOTIDE SEQUENCE [LARGE SCALE GENOMIC DNA]</scope>
    <source>
        <strain evidence="2 3">DSM 23694</strain>
    </source>
</reference>
<dbReference type="InterPro" id="IPR025559">
    <property type="entry name" value="Eis_dom"/>
</dbReference>
<name>A0A7W9DBA4_9MICC</name>